<keyword evidence="3" id="KW-1185">Reference proteome</keyword>
<dbReference type="VEuPathDB" id="GiardiaDB:SS50377_25779"/>
<protein>
    <submittedName>
        <fullName evidence="1">Uncharacterized protein</fullName>
    </submittedName>
</protein>
<dbReference type="Proteomes" id="UP000018208">
    <property type="component" value="Unassembled WGS sequence"/>
</dbReference>
<organism evidence="1">
    <name type="scientific">Spironucleus salmonicida</name>
    <dbReference type="NCBI Taxonomy" id="348837"/>
    <lineage>
        <taxon>Eukaryota</taxon>
        <taxon>Metamonada</taxon>
        <taxon>Diplomonadida</taxon>
        <taxon>Hexamitidae</taxon>
        <taxon>Hexamitinae</taxon>
        <taxon>Spironucleus</taxon>
    </lineage>
</organism>
<gene>
    <name evidence="1" type="ORF">SS50377_11587</name>
    <name evidence="2" type="ORF">SS50377_25779</name>
</gene>
<proteinExistence type="predicted"/>
<evidence type="ECO:0000313" key="3">
    <source>
        <dbReference type="Proteomes" id="UP000018208"/>
    </source>
</evidence>
<accession>V6LUK1</accession>
<evidence type="ECO:0000313" key="2">
    <source>
        <dbReference type="EMBL" id="KAH0571590.1"/>
    </source>
</evidence>
<name>V6LUK1_9EUKA</name>
<sequence>MNRPKSACSLTQKLAFYSSNFAQIPTSFILQPQYAIFSKPPTVGKTAKRQIARTKAAGAQELPQDFVLTTISFNFKKIENHIQIELKTSPPQLQTPLFTGQFRMPKRPQTSPKRPIQHENSAPKFKKLNMSNSSSYSICILDEVQPNFLLTLDDNLICLEVEDSEEWKVGSVRGRGGVEI</sequence>
<reference evidence="2" key="2">
    <citation type="submission" date="2020-12" db="EMBL/GenBank/DDBJ databases">
        <title>New Spironucleus salmonicida genome in near-complete chromosomes.</title>
        <authorList>
            <person name="Xu F."/>
            <person name="Kurt Z."/>
            <person name="Jimenez-Gonzalez A."/>
            <person name="Astvaldsson A."/>
            <person name="Andersson J.O."/>
            <person name="Svard S.G."/>
        </authorList>
    </citation>
    <scope>NUCLEOTIDE SEQUENCE</scope>
    <source>
        <strain evidence="2">ATCC 50377</strain>
    </source>
</reference>
<dbReference type="EMBL" id="KI545996">
    <property type="protein sequence ID" value="EST48245.1"/>
    <property type="molecule type" value="Genomic_DNA"/>
</dbReference>
<reference evidence="1 2" key="1">
    <citation type="journal article" date="2014" name="PLoS Genet.">
        <title>The Genome of Spironucleus salmonicida Highlights a Fish Pathogen Adapted to Fluctuating Environments.</title>
        <authorList>
            <person name="Xu F."/>
            <person name="Jerlstrom-Hultqvist J."/>
            <person name="Einarsson E."/>
            <person name="Astvaldsson A."/>
            <person name="Svard S.G."/>
            <person name="Andersson J.O."/>
        </authorList>
    </citation>
    <scope>NUCLEOTIDE SEQUENCE</scope>
    <source>
        <strain evidence="2">ATCC 50377</strain>
    </source>
</reference>
<evidence type="ECO:0000313" key="1">
    <source>
        <dbReference type="EMBL" id="EST48245.1"/>
    </source>
</evidence>
<dbReference type="AlphaFoldDB" id="V6LUK1"/>
<dbReference type="EMBL" id="AUWU02000006">
    <property type="protein sequence ID" value="KAH0571590.1"/>
    <property type="molecule type" value="Genomic_DNA"/>
</dbReference>